<dbReference type="Pfam" id="PF13374">
    <property type="entry name" value="TPR_10"/>
    <property type="match status" value="3"/>
</dbReference>
<dbReference type="Gene3D" id="3.40.50.300">
    <property type="entry name" value="P-loop containing nucleotide triphosphate hydrolases"/>
    <property type="match status" value="1"/>
</dbReference>
<dbReference type="Proteomes" id="UP000568380">
    <property type="component" value="Unassembled WGS sequence"/>
</dbReference>
<reference evidence="1 2" key="1">
    <citation type="submission" date="2020-08" db="EMBL/GenBank/DDBJ databases">
        <title>Genomic Encyclopedia of Type Strains, Phase IV (KMG-IV): sequencing the most valuable type-strain genomes for metagenomic binning, comparative biology and taxonomic classification.</title>
        <authorList>
            <person name="Goeker M."/>
        </authorList>
    </citation>
    <scope>NUCLEOTIDE SEQUENCE [LARGE SCALE GENOMIC DNA]</scope>
    <source>
        <strain evidence="1 2">DSM 45385</strain>
    </source>
</reference>
<dbReference type="SUPFAM" id="SSF48452">
    <property type="entry name" value="TPR-like"/>
    <property type="match status" value="2"/>
</dbReference>
<dbReference type="InterPro" id="IPR011990">
    <property type="entry name" value="TPR-like_helical_dom_sf"/>
</dbReference>
<dbReference type="Pfam" id="PF13424">
    <property type="entry name" value="TPR_12"/>
    <property type="match status" value="1"/>
</dbReference>
<dbReference type="RefSeq" id="WP_184964724.1">
    <property type="nucleotide sequence ID" value="NZ_JACHIN010000006.1"/>
</dbReference>
<proteinExistence type="predicted"/>
<dbReference type="PANTHER" id="PTHR46082:SF6">
    <property type="entry name" value="AAA+ ATPASE DOMAIN-CONTAINING PROTEIN-RELATED"/>
    <property type="match status" value="1"/>
</dbReference>
<evidence type="ECO:0000313" key="1">
    <source>
        <dbReference type="EMBL" id="MBB5079241.1"/>
    </source>
</evidence>
<keyword evidence="2" id="KW-1185">Reference proteome</keyword>
<sequence length="634" mass="67637">MNVPTGPRSAALGGANSGIIITGDGAQLGTSALPLPRPGDVPAPRRLSNLTKPPALDFVGRADALATLGTALTGAASVVVSQVVYGLGGVGKSELALQYATANREHYRVIWWITAESPEQIEAGLAQLTRFLVPEHPVEVPTRQAAVWAKAWLLEHDGWLLVLDNVHNPAQVRDLLAQMRGHIIVTTRRDLGARAWRVRELIALDVLSLESATDLLMLSAAGGKDREPATRLAAALGCLPLAIEQAGAYIEETHGDVAAYLTKLDETFDLYAPVAHRGDPEQTISKIWRISMREVEQTSPTALALLRALSCFAPDDIPLTLFDEAALRDLALLASYSLVKRSAGGVAIHRLVQSAVRAEARDAHLLDAAARDALSMLLTRLPERRAFALDEWPDGLSLHPHAVAVASLMPVHKTSMSLGRLLRDTSRLLNLHARFKEAFPLAERALTLAEDRFGPDHPALIGFLTNLAATLSGLRRDDALQHAVRAVAIAEASLGPGHRDLAPRVGNLAAVYIDLGRAADALPMARRALAIATVTLPPGHPDLGRHLGNLAAALAGVGDHEQALALELQALDLTERALAADNPELVVRLGNLALAHHAVGDTRQAAACAARAVTLATRILGPRHPTTDWARHLP</sequence>
<comment type="caution">
    <text evidence="1">The sequence shown here is derived from an EMBL/GenBank/DDBJ whole genome shotgun (WGS) entry which is preliminary data.</text>
</comment>
<protein>
    <submittedName>
        <fullName evidence="1">Tetratricopeptide (TPR) repeat protein</fullName>
    </submittedName>
</protein>
<evidence type="ECO:0000313" key="2">
    <source>
        <dbReference type="Proteomes" id="UP000568380"/>
    </source>
</evidence>
<dbReference type="Gene3D" id="1.25.40.10">
    <property type="entry name" value="Tetratricopeptide repeat domain"/>
    <property type="match status" value="2"/>
</dbReference>
<dbReference type="EMBL" id="JACHIN010000006">
    <property type="protein sequence ID" value="MBB5079241.1"/>
    <property type="molecule type" value="Genomic_DNA"/>
</dbReference>
<dbReference type="InterPro" id="IPR053137">
    <property type="entry name" value="NLR-like"/>
</dbReference>
<dbReference type="SUPFAM" id="SSF52540">
    <property type="entry name" value="P-loop containing nucleoside triphosphate hydrolases"/>
    <property type="match status" value="1"/>
</dbReference>
<dbReference type="PANTHER" id="PTHR46082">
    <property type="entry name" value="ATP/GTP-BINDING PROTEIN-RELATED"/>
    <property type="match status" value="1"/>
</dbReference>
<name>A0A7W8EH99_9ACTN</name>
<accession>A0A7W8EH99</accession>
<dbReference type="PRINTS" id="PR00364">
    <property type="entry name" value="DISEASERSIST"/>
</dbReference>
<dbReference type="AlphaFoldDB" id="A0A7W8EH99"/>
<organism evidence="1 2">
    <name type="scientific">Nonomuraea endophytica</name>
    <dbReference type="NCBI Taxonomy" id="714136"/>
    <lineage>
        <taxon>Bacteria</taxon>
        <taxon>Bacillati</taxon>
        <taxon>Actinomycetota</taxon>
        <taxon>Actinomycetes</taxon>
        <taxon>Streptosporangiales</taxon>
        <taxon>Streptosporangiaceae</taxon>
        <taxon>Nonomuraea</taxon>
    </lineage>
</organism>
<dbReference type="InterPro" id="IPR027417">
    <property type="entry name" value="P-loop_NTPase"/>
</dbReference>
<gene>
    <name evidence="1" type="ORF">HNR40_004727</name>
</gene>